<feature type="compositionally biased region" description="Low complexity" evidence="14">
    <location>
        <begin position="55"/>
        <end position="66"/>
    </location>
</feature>
<evidence type="ECO:0000256" key="2">
    <source>
        <dbReference type="ARBA" id="ARBA00004123"/>
    </source>
</evidence>
<dbReference type="InterPro" id="IPR050134">
    <property type="entry name" value="NAD-dep_sirtuin_deacylases"/>
</dbReference>
<evidence type="ECO:0000256" key="5">
    <source>
        <dbReference type="ARBA" id="ARBA00022491"/>
    </source>
</evidence>
<evidence type="ECO:0000256" key="10">
    <source>
        <dbReference type="ARBA" id="ARBA00023027"/>
    </source>
</evidence>
<dbReference type="OrthoDB" id="420264at2759"/>
<evidence type="ECO:0000256" key="9">
    <source>
        <dbReference type="ARBA" id="ARBA00023015"/>
    </source>
</evidence>
<feature type="compositionally biased region" description="Acidic residues" evidence="14">
    <location>
        <begin position="15"/>
        <end position="33"/>
    </location>
</feature>
<evidence type="ECO:0000313" key="16">
    <source>
        <dbReference type="EMBL" id="KOS15059.1"/>
    </source>
</evidence>
<evidence type="ECO:0000256" key="8">
    <source>
        <dbReference type="ARBA" id="ARBA00022833"/>
    </source>
</evidence>
<dbReference type="PROSITE" id="PS50305">
    <property type="entry name" value="SIRTUIN"/>
    <property type="match status" value="1"/>
</dbReference>
<keyword evidence="9" id="KW-0805">Transcription regulation</keyword>
<reference evidence="16 17" key="1">
    <citation type="submission" date="2015-07" db="EMBL/GenBank/DDBJ databases">
        <title>Draft Genome Sequence of Malassezia furfur CBS1878 and Malassezia pachydermatis CBS1879.</title>
        <authorList>
            <person name="Triana S."/>
            <person name="Ohm R."/>
            <person name="Gonzalez A."/>
            <person name="DeCock H."/>
            <person name="Restrepo S."/>
            <person name="Celis A."/>
        </authorList>
    </citation>
    <scope>NUCLEOTIDE SEQUENCE [LARGE SCALE GENOMIC DNA]</scope>
    <source>
        <strain evidence="16 17">CBS 1879</strain>
    </source>
</reference>
<evidence type="ECO:0000313" key="17">
    <source>
        <dbReference type="Proteomes" id="UP000037751"/>
    </source>
</evidence>
<feature type="region of interest" description="Disordered" evidence="14">
    <location>
        <begin position="327"/>
        <end position="354"/>
    </location>
</feature>
<dbReference type="GO" id="GO:0005634">
    <property type="term" value="C:nucleus"/>
    <property type="evidence" value="ECO:0007669"/>
    <property type="project" value="UniProtKB-SubCell"/>
</dbReference>
<dbReference type="GO" id="GO:0005739">
    <property type="term" value="C:mitochondrion"/>
    <property type="evidence" value="ECO:0007669"/>
    <property type="project" value="UniProtKB-SubCell"/>
</dbReference>
<dbReference type="SUPFAM" id="SSF52467">
    <property type="entry name" value="DHS-like NAD/FAD-binding domain"/>
    <property type="match status" value="1"/>
</dbReference>
<dbReference type="GO" id="GO:0046872">
    <property type="term" value="F:metal ion binding"/>
    <property type="evidence" value="ECO:0007669"/>
    <property type="project" value="UniProtKB-KW"/>
</dbReference>
<dbReference type="Gene3D" id="3.30.1600.10">
    <property type="entry name" value="SIR2/SIRT2 'Small Domain"/>
    <property type="match status" value="1"/>
</dbReference>
<dbReference type="GeneID" id="28727318"/>
<evidence type="ECO:0000256" key="14">
    <source>
        <dbReference type="SAM" id="MobiDB-lite"/>
    </source>
</evidence>
<dbReference type="Gene3D" id="3.40.50.1220">
    <property type="entry name" value="TPP-binding domain"/>
    <property type="match status" value="1"/>
</dbReference>
<sequence length="495" mass="55625">MESASETAALQALIDMDDEIDSDTLDDLEEEAEREMMEELQRENEEEAHDNNAIAEPASSPVSASSSDEEEASSTDMVSYEFGPLSKEHVSEVLSDLRKYGLMECLRRHIVPAPSMILSLLLSLGVTLPRSMIVAAEDAPYSLLPILKMVLTRILRQRQKLPQYNTVDDVLDLLTKSKKIVVLCGAGISVSCGIPDFRSKDGIYAILAAEDKYDLDDPSDMFDKETFLRDPSLFFSFAHSIYPANYEPSPSHRFVRMLEQRGKLLRMYSQNIDTLEQKAGIERVIQCHGSFSTATCTDPQCGYHVDGRVIREDIMAKRVPLCPRCEKRREEARQRQKRRKLSHASDSDEDEDDGLAYGVMKPDITFFGEKLPDAFEKCVWADRNEVDLILVMGTSLKVAPVADLLRHLPSSVPTVLINRTPITHMATDVMLLGDSDPIVGYLCQRLGWPWEDSKKPEDTVDPQQAQDAPHIWLFPSAEYEVEPGQAAIMPVLPEE</sequence>
<evidence type="ECO:0000256" key="13">
    <source>
        <dbReference type="PROSITE-ProRule" id="PRU00236"/>
    </source>
</evidence>
<keyword evidence="5" id="KW-0678">Repressor</keyword>
<dbReference type="InterPro" id="IPR026591">
    <property type="entry name" value="Sirtuin_cat_small_dom_sf"/>
</dbReference>
<feature type="domain" description="Deacetylase sirtuin-type" evidence="15">
    <location>
        <begin position="160"/>
        <end position="449"/>
    </location>
</feature>
<comment type="subcellular location">
    <subcellularLocation>
        <location evidence="3">Mitochondrion</location>
    </subcellularLocation>
    <subcellularLocation>
        <location evidence="2">Nucleus</location>
    </subcellularLocation>
</comment>
<name>A0A0M9VQ19_9BASI</name>
<keyword evidence="6" id="KW-0808">Transferase</keyword>
<dbReference type="InterPro" id="IPR029035">
    <property type="entry name" value="DHS-like_NAD/FAD-binding_dom"/>
</dbReference>
<feature type="binding site" evidence="13">
    <location>
        <position position="296"/>
    </location>
    <ligand>
        <name>Zn(2+)</name>
        <dbReference type="ChEBI" id="CHEBI:29105"/>
    </ligand>
</feature>
<dbReference type="InterPro" id="IPR007654">
    <property type="entry name" value="NAD-dep_histone_deAcase_SIR2_N"/>
</dbReference>
<dbReference type="EMBL" id="LGAV01000003">
    <property type="protein sequence ID" value="KOS15059.1"/>
    <property type="molecule type" value="Genomic_DNA"/>
</dbReference>
<dbReference type="STRING" id="77020.A0A0M9VQ19"/>
<dbReference type="GO" id="GO:0070403">
    <property type="term" value="F:NAD+ binding"/>
    <property type="evidence" value="ECO:0007669"/>
    <property type="project" value="InterPro"/>
</dbReference>
<dbReference type="RefSeq" id="XP_017992691.1">
    <property type="nucleotide sequence ID" value="XM_018135443.1"/>
</dbReference>
<evidence type="ECO:0000256" key="3">
    <source>
        <dbReference type="ARBA" id="ARBA00004173"/>
    </source>
</evidence>
<dbReference type="AlphaFoldDB" id="A0A0M9VQ19"/>
<accession>A0A0M9VQ19</accession>
<evidence type="ECO:0000259" key="15">
    <source>
        <dbReference type="PROSITE" id="PS50305"/>
    </source>
</evidence>
<comment type="similarity">
    <text evidence="4">Belongs to the sirtuin family. Class I subfamily.</text>
</comment>
<comment type="cofactor">
    <cofactor evidence="1">
        <name>Zn(2+)</name>
        <dbReference type="ChEBI" id="CHEBI:29105"/>
    </cofactor>
</comment>
<evidence type="ECO:0000256" key="11">
    <source>
        <dbReference type="ARBA" id="ARBA00023163"/>
    </source>
</evidence>
<evidence type="ECO:0000256" key="7">
    <source>
        <dbReference type="ARBA" id="ARBA00022723"/>
    </source>
</evidence>
<feature type="binding site" evidence="13">
    <location>
        <position position="322"/>
    </location>
    <ligand>
        <name>Zn(2+)</name>
        <dbReference type="ChEBI" id="CHEBI:29105"/>
    </ligand>
</feature>
<evidence type="ECO:0000256" key="6">
    <source>
        <dbReference type="ARBA" id="ARBA00022679"/>
    </source>
</evidence>
<gene>
    <name evidence="16" type="ORF">Malapachy_0931</name>
</gene>
<proteinExistence type="inferred from homology"/>
<keyword evidence="12" id="KW-0539">Nucleus</keyword>
<dbReference type="Pfam" id="PF04574">
    <property type="entry name" value="DUF592"/>
    <property type="match status" value="1"/>
</dbReference>
<dbReference type="GO" id="GO:0046970">
    <property type="term" value="F:histone H4K16 deacetylase activity, NAD-dependent"/>
    <property type="evidence" value="ECO:0007669"/>
    <property type="project" value="TreeGrafter"/>
</dbReference>
<feature type="compositionally biased region" description="Basic and acidic residues" evidence="14">
    <location>
        <begin position="34"/>
        <end position="43"/>
    </location>
</feature>
<dbReference type="InterPro" id="IPR003000">
    <property type="entry name" value="Sirtuin"/>
</dbReference>
<dbReference type="PANTHER" id="PTHR11085:SF9">
    <property type="entry name" value="NAD-DEPENDENT PROTEIN DEACETYLASE SIRTUIN-1"/>
    <property type="match status" value="1"/>
</dbReference>
<keyword evidence="17" id="KW-1185">Reference proteome</keyword>
<keyword evidence="7 13" id="KW-0479">Metal-binding</keyword>
<comment type="caution">
    <text evidence="16">The sequence shown here is derived from an EMBL/GenBank/DDBJ whole genome shotgun (WGS) entry which is preliminary data.</text>
</comment>
<evidence type="ECO:0000256" key="12">
    <source>
        <dbReference type="ARBA" id="ARBA00023242"/>
    </source>
</evidence>
<feature type="region of interest" description="Disordered" evidence="14">
    <location>
        <begin position="1"/>
        <end position="77"/>
    </location>
</feature>
<protein>
    <submittedName>
        <fullName evidence="16">Sir2-domain-containing protein</fullName>
    </submittedName>
</protein>
<keyword evidence="11" id="KW-0804">Transcription</keyword>
<feature type="binding site" evidence="13">
    <location>
        <position position="301"/>
    </location>
    <ligand>
        <name>Zn(2+)</name>
        <dbReference type="ChEBI" id="CHEBI:29105"/>
    </ligand>
</feature>
<keyword evidence="10" id="KW-0520">NAD</keyword>
<feature type="active site" description="Proton acceptor" evidence="13">
    <location>
        <position position="288"/>
    </location>
</feature>
<feature type="binding site" evidence="13">
    <location>
        <position position="325"/>
    </location>
    <ligand>
        <name>Zn(2+)</name>
        <dbReference type="ChEBI" id="CHEBI:29105"/>
    </ligand>
</feature>
<dbReference type="VEuPathDB" id="FungiDB:Malapachy_0931"/>
<keyword evidence="8 13" id="KW-0862">Zinc</keyword>
<dbReference type="Pfam" id="PF02146">
    <property type="entry name" value="SIR2"/>
    <property type="match status" value="1"/>
</dbReference>
<dbReference type="InterPro" id="IPR026590">
    <property type="entry name" value="Ssirtuin_cat_dom"/>
</dbReference>
<dbReference type="PANTHER" id="PTHR11085">
    <property type="entry name" value="NAD-DEPENDENT PROTEIN DEACYLASE SIRTUIN-5, MITOCHONDRIAL-RELATED"/>
    <property type="match status" value="1"/>
</dbReference>
<evidence type="ECO:0000256" key="4">
    <source>
        <dbReference type="ARBA" id="ARBA00006924"/>
    </source>
</evidence>
<organism evidence="16 17">
    <name type="scientific">Malassezia pachydermatis</name>
    <dbReference type="NCBI Taxonomy" id="77020"/>
    <lineage>
        <taxon>Eukaryota</taxon>
        <taxon>Fungi</taxon>
        <taxon>Dikarya</taxon>
        <taxon>Basidiomycota</taxon>
        <taxon>Ustilaginomycotina</taxon>
        <taxon>Malasseziomycetes</taxon>
        <taxon>Malasseziales</taxon>
        <taxon>Malasseziaceae</taxon>
        <taxon>Malassezia</taxon>
    </lineage>
</organism>
<evidence type="ECO:0000256" key="1">
    <source>
        <dbReference type="ARBA" id="ARBA00001947"/>
    </source>
</evidence>
<dbReference type="Proteomes" id="UP000037751">
    <property type="component" value="Unassembled WGS sequence"/>
</dbReference>